<feature type="region of interest" description="Disordered" evidence="6">
    <location>
        <begin position="1275"/>
        <end position="1302"/>
    </location>
</feature>
<feature type="compositionally biased region" description="Polar residues" evidence="6">
    <location>
        <begin position="821"/>
        <end position="832"/>
    </location>
</feature>
<feature type="region of interest" description="Disordered" evidence="6">
    <location>
        <begin position="404"/>
        <end position="446"/>
    </location>
</feature>
<evidence type="ECO:0000259" key="8">
    <source>
        <dbReference type="Pfam" id="PF20652"/>
    </source>
</evidence>
<dbReference type="InterPro" id="IPR007191">
    <property type="entry name" value="Sec8_exocyst_N"/>
</dbReference>
<feature type="region of interest" description="Disordered" evidence="6">
    <location>
        <begin position="1"/>
        <end position="40"/>
    </location>
</feature>
<dbReference type="Pfam" id="PF20652">
    <property type="entry name" value="Sec8_C"/>
    <property type="match status" value="1"/>
</dbReference>
<dbReference type="OrthoDB" id="272977at2759"/>
<keyword evidence="5" id="KW-0175">Coiled coil</keyword>
<comment type="caution">
    <text evidence="9">The sequence shown here is derived from an EMBL/GenBank/DDBJ whole genome shotgun (WGS) entry which is preliminary data.</text>
</comment>
<dbReference type="GO" id="GO:0000145">
    <property type="term" value="C:exocyst"/>
    <property type="evidence" value="ECO:0007669"/>
    <property type="project" value="UniProtKB-UniRule"/>
</dbReference>
<proteinExistence type="inferred from homology"/>
<dbReference type="InterPro" id="IPR048630">
    <property type="entry name" value="Sec8_M"/>
</dbReference>
<keyword evidence="1 4" id="KW-0813">Transport</keyword>
<sequence length="2130" mass="231448">MAAPQTPVHRYPDALSKSGPSRRPSRIQYPSPSIDDEIPTPVVEPSTIIAPISNPQHIYTPQLPRPHHQHPHPDSFAPQAYQGDPVFPISGRAEYSSLQHLLEKAGYKETRVFTPPAEKSGRRIKKTFDEIDAADVSELYSAYGLREHRIQNITEPSLPLKSSSSLLRSLALQESSAHNHNDSPQPGTSPSSYDSWWGGGIAALGRAAKAVMEMSPPGKDATLFEDNSKLNHSVGLGLAKGGEGVRRVKSNWELHRGSPPQEEVPPMPIAAFQVPGQQPMQQATYPFASPPPPETIDDDAFGYCPLPEDYEAQCEDDEMYAVGFDVDSLGDSSSPKSARSEASRAGSEEAEVMSIDACLAMVSGENEVMARMDSLDLMMSPDSSESVDVMGGAGRRVLASTVAYDELESPTKKPAPLPNRREAQRPIASPSPTPSPERLSERVEPVVVKKPSKYGDRATKLRMAKSTPILSRPAPEAWWYGSIRHALGYQNDAYQSMPAEPLPTSSVPAPIRLSPATPAAPALVTASPIVCDSASTEAADLPAIPTTMSAAPQTNGVIGNIALRLRPSLAKLRSAIGVPPPLPALPAMMGDGTPPTLSPRLDWGAAGEQFAGWNRDSVQKSAPACAAKPFDDTETGGSIDYSKSFFYKPATPPHPHVASRSATESASESAPPPSSPVARRQRSIKSLRAALLIPVAPPPPPVPPLPVQYASSMASRHSDGQSNKDSPLLRTPPLKATLRGTPPLLAILSPGAWEEGRPPRELVLEGEEWDAREGGVPGDWGQKGKKVKRRGSKKKQLRTAESALSAMSRNPPPSGRRYKISNPQPVSQNNFTERGPYPSYTTQPQQSPYPSSETSSSSPYPGTAPPQNGENSRLSAPLGPSGSPARPARSRMRDTPSVPSPSAPSVPPAPSAQSRRDRLAPIQTQAGRGPSDLSVQRAYDVTSPISPISPVDTTEPQGNGLFSDPFAADRSQRTELRAQASAAAQQATQPFQSGAPGDKLRNVVGAFMAAGRQREEVPAKRPGKSEARQRQKAAAPREEIWDVSEGGKFGEIDSVMRKISQDWPFVLESDFSPSTLALSLLSRSPSSSLPQHPPLSSFMRLQDSLSVALQSAVQSHFQTFAASLPAHANFLATLARAQQQVKKSKEDLKAAREGFAGKGKSELAGVRARERMVRDMLKILDTIDNLKQVPDQLESLIGDKHFLRAALLLVRSLKTINKPELAEMGALADLKVYLVSQETTLADILVEELHSHIYLKTFYSDSRWRPYFPGQQSLPLDLQPEDIETPHPSAAPGETLPASGPGPSTRFERFLSALAVKPSHDPMLDYLETDVAADPVSTSITHRRVGSNAMGQAASSNSLSSFLMVGAPDNPETDSFAYIETLLEALAVLGRLGAALETFAQRVPGEAHALVEATLDEVEERSEARIDELDAAARPQSLLVTDGVQPTATERRKSLFAPSETIRIAMSLHVIGPPRHAAILRDLFWTLYSKFAAVLEGHRIVYEVSRWISSRRDFKDNSGSGTGLAIPVLEVWKPVQQELRGLLAGYLSDETQGSALTRHPLMSINEVLRDGKVARDRQKQMFQFSDTDSRAVSNEIKAVDDALQSALKISVPGLVNLQLDGTQQSVLQGTMANSSDEKYSAAGRHRVLIPANAFNVTTLFKPTLAFIERAISIIPPGFEEETSAFGSVLEEFVVRVFLPQLDERVTASFQQAVSGYDAYQVDRRMANDVAKPPLKSSVRVMALIHSLCVMLQTTPFHRENYSRLIVGVIVQYYQQCSARFKELASLGSIQSTLTEPPLALPAVWAQRDDMISCLTEVRAVIPSDKQELASVGVREIKLEMDLLGDKPLIDSQLIRSSRKLESLGNLAESLRWFVDSLLDLQTVAEEPLSPGTEVPSSQHMIPPSVSPEADAAPKLPLTRAMFQRFEAIVQTYEQLADMVLNTMRLEIRGRVICNLGASLRKGDFRLESDALEPDSDIVDLNAQLTESEDVVSRTLSVDDRTFVLRGLGQLADHTFIQAARNIKVVNAAGVKKIKRDVLALQQSLRGMFSGDEGVLSRSAAYWDMYDRGPKDMLEGLREGKPIFSFEDYNTMLNLQCKTDQSEAPSSELNGYLIDLHALSMSIEGWEIGES</sequence>
<feature type="region of interest" description="Disordered" evidence="6">
    <location>
        <begin position="652"/>
        <end position="682"/>
    </location>
</feature>
<feature type="region of interest" description="Disordered" evidence="6">
    <location>
        <begin position="1888"/>
        <end position="1910"/>
    </location>
</feature>
<feature type="region of interest" description="Disordered" evidence="6">
    <location>
        <begin position="169"/>
        <end position="194"/>
    </location>
</feature>
<feature type="compositionally biased region" description="Low complexity" evidence="6">
    <location>
        <begin position="658"/>
        <end position="669"/>
    </location>
</feature>
<dbReference type="Pfam" id="PF04048">
    <property type="entry name" value="Sec8_N"/>
    <property type="match status" value="1"/>
</dbReference>
<feature type="domain" description="Exocyst complex component Sec8 middle helical bundle" evidence="8">
    <location>
        <begin position="1370"/>
        <end position="1664"/>
    </location>
</feature>
<feature type="region of interest" description="Disordered" evidence="6">
    <location>
        <begin position="695"/>
        <end position="973"/>
    </location>
</feature>
<evidence type="ECO:0000256" key="4">
    <source>
        <dbReference type="RuleBase" id="RU367079"/>
    </source>
</evidence>
<evidence type="ECO:0000256" key="6">
    <source>
        <dbReference type="SAM" id="MobiDB-lite"/>
    </source>
</evidence>
<evidence type="ECO:0000256" key="5">
    <source>
        <dbReference type="SAM" id="Coils"/>
    </source>
</evidence>
<comment type="similarity">
    <text evidence="4">Belongs to the SEC8 family.</text>
</comment>
<dbReference type="InterPro" id="IPR039682">
    <property type="entry name" value="Sec8/EXOC4"/>
</dbReference>
<dbReference type="GO" id="GO:0006904">
    <property type="term" value="P:vesicle docking involved in exocytosis"/>
    <property type="evidence" value="ECO:0007669"/>
    <property type="project" value="InterPro"/>
</dbReference>
<feature type="compositionally biased region" description="Low complexity" evidence="6">
    <location>
        <begin position="836"/>
        <end position="861"/>
    </location>
</feature>
<evidence type="ECO:0000256" key="3">
    <source>
        <dbReference type="ARBA" id="ARBA00022927"/>
    </source>
</evidence>
<feature type="compositionally biased region" description="Basic and acidic residues" evidence="6">
    <location>
        <begin position="754"/>
        <end position="773"/>
    </location>
</feature>
<feature type="domain" description="Exocyst complex component Sec8 N-terminal" evidence="7">
    <location>
        <begin position="1052"/>
        <end position="1195"/>
    </location>
</feature>
<feature type="region of interest" description="Disordered" evidence="6">
    <location>
        <begin position="325"/>
        <end position="351"/>
    </location>
</feature>
<feature type="compositionally biased region" description="Pro residues" evidence="6">
    <location>
        <begin position="695"/>
        <end position="706"/>
    </location>
</feature>
<feature type="compositionally biased region" description="Polar residues" evidence="6">
    <location>
        <begin position="943"/>
        <end position="957"/>
    </location>
</feature>
<organism evidence="9 10">
    <name type="scientific">Saitozyma podzolica</name>
    <dbReference type="NCBI Taxonomy" id="1890683"/>
    <lineage>
        <taxon>Eukaryota</taxon>
        <taxon>Fungi</taxon>
        <taxon>Dikarya</taxon>
        <taxon>Basidiomycota</taxon>
        <taxon>Agaricomycotina</taxon>
        <taxon>Tremellomycetes</taxon>
        <taxon>Tremellales</taxon>
        <taxon>Trimorphomycetaceae</taxon>
        <taxon>Saitozyma</taxon>
    </lineage>
</organism>
<dbReference type="GO" id="GO:0006893">
    <property type="term" value="P:Golgi to plasma membrane transport"/>
    <property type="evidence" value="ECO:0007669"/>
    <property type="project" value="TreeGrafter"/>
</dbReference>
<gene>
    <name evidence="9" type="ORF">EHS25_004192</name>
</gene>
<feature type="compositionally biased region" description="Polar residues" evidence="6">
    <location>
        <begin position="182"/>
        <end position="194"/>
    </location>
</feature>
<dbReference type="GO" id="GO:0090522">
    <property type="term" value="P:vesicle tethering involved in exocytosis"/>
    <property type="evidence" value="ECO:0007669"/>
    <property type="project" value="UniProtKB-UniRule"/>
</dbReference>
<feature type="region of interest" description="Disordered" evidence="6">
    <location>
        <begin position="1013"/>
        <end position="1038"/>
    </location>
</feature>
<feature type="compositionally biased region" description="Polar residues" evidence="6">
    <location>
        <begin position="709"/>
        <end position="725"/>
    </location>
</feature>
<dbReference type="PANTHER" id="PTHR14146">
    <property type="entry name" value="EXOCYST COMPLEX COMPONENT 4"/>
    <property type="match status" value="1"/>
</dbReference>
<accession>A0A427YTJ0</accession>
<comment type="function">
    <text evidence="4">Component of the exocyst complex involved in the docking of exocytic vesicles with fusion sites on the plasma membrane.</text>
</comment>
<dbReference type="PANTHER" id="PTHR14146:SF0">
    <property type="entry name" value="EXOCYST COMPLEX COMPONENT 4"/>
    <property type="match status" value="1"/>
</dbReference>
<feature type="compositionally biased region" description="Basic residues" evidence="6">
    <location>
        <begin position="783"/>
        <end position="797"/>
    </location>
</feature>
<dbReference type="GO" id="GO:0015031">
    <property type="term" value="P:protein transport"/>
    <property type="evidence" value="ECO:0007669"/>
    <property type="project" value="UniProtKB-KW"/>
</dbReference>
<evidence type="ECO:0000259" key="7">
    <source>
        <dbReference type="Pfam" id="PF04048"/>
    </source>
</evidence>
<feature type="compositionally biased region" description="Polar residues" evidence="6">
    <location>
        <begin position="865"/>
        <end position="874"/>
    </location>
</feature>
<keyword evidence="3 4" id="KW-0653">Protein transport</keyword>
<evidence type="ECO:0000313" key="10">
    <source>
        <dbReference type="Proteomes" id="UP000279259"/>
    </source>
</evidence>
<name>A0A427YTJ0_9TREE</name>
<dbReference type="Proteomes" id="UP000279259">
    <property type="component" value="Unassembled WGS sequence"/>
</dbReference>
<evidence type="ECO:0000313" key="9">
    <source>
        <dbReference type="EMBL" id="RSH94389.1"/>
    </source>
</evidence>
<protein>
    <recommendedName>
        <fullName evidence="4">Exocyst complex component Sec8</fullName>
    </recommendedName>
</protein>
<evidence type="ECO:0000256" key="2">
    <source>
        <dbReference type="ARBA" id="ARBA00022483"/>
    </source>
</evidence>
<feature type="compositionally biased region" description="Pro residues" evidence="6">
    <location>
        <begin position="898"/>
        <end position="910"/>
    </location>
</feature>
<reference evidence="9 10" key="1">
    <citation type="submission" date="2018-11" db="EMBL/GenBank/DDBJ databases">
        <title>Genome sequence of Saitozyma podzolica DSM 27192.</title>
        <authorList>
            <person name="Aliyu H."/>
            <person name="Gorte O."/>
            <person name="Ochsenreither K."/>
        </authorList>
    </citation>
    <scope>NUCLEOTIDE SEQUENCE [LARGE SCALE GENOMIC DNA]</scope>
    <source>
        <strain evidence="9 10">DSM 27192</strain>
    </source>
</reference>
<dbReference type="STRING" id="1890683.A0A427YTJ0"/>
<keyword evidence="2 4" id="KW-0268">Exocytosis</keyword>
<dbReference type="EMBL" id="RSCD01000002">
    <property type="protein sequence ID" value="RSH94389.1"/>
    <property type="molecule type" value="Genomic_DNA"/>
</dbReference>
<dbReference type="GO" id="GO:0006612">
    <property type="term" value="P:protein targeting to membrane"/>
    <property type="evidence" value="ECO:0007669"/>
    <property type="project" value="UniProtKB-UniRule"/>
</dbReference>
<evidence type="ECO:0000256" key="1">
    <source>
        <dbReference type="ARBA" id="ARBA00022448"/>
    </source>
</evidence>
<feature type="coiled-coil region" evidence="5">
    <location>
        <begin position="1127"/>
        <end position="1154"/>
    </location>
</feature>
<feature type="region of interest" description="Disordered" evidence="6">
    <location>
        <begin position="56"/>
        <end position="83"/>
    </location>
</feature>
<keyword evidence="10" id="KW-1185">Reference proteome</keyword>